<dbReference type="AlphaFoldDB" id="A0A6A6UV46"/>
<protein>
    <recommendedName>
        <fullName evidence="5">Extracellular membrane protein CFEM domain-containing protein</fullName>
    </recommendedName>
</protein>
<reference evidence="3" key="1">
    <citation type="journal article" date="2020" name="Stud. Mycol.">
        <title>101 Dothideomycetes genomes: a test case for predicting lifestyles and emergence of pathogens.</title>
        <authorList>
            <person name="Haridas S."/>
            <person name="Albert R."/>
            <person name="Binder M."/>
            <person name="Bloem J."/>
            <person name="Labutti K."/>
            <person name="Salamov A."/>
            <person name="Andreopoulos B."/>
            <person name="Baker S."/>
            <person name="Barry K."/>
            <person name="Bills G."/>
            <person name="Bluhm B."/>
            <person name="Cannon C."/>
            <person name="Castanera R."/>
            <person name="Culley D."/>
            <person name="Daum C."/>
            <person name="Ezra D."/>
            <person name="Gonzalez J."/>
            <person name="Henrissat B."/>
            <person name="Kuo A."/>
            <person name="Liang C."/>
            <person name="Lipzen A."/>
            <person name="Lutzoni F."/>
            <person name="Magnuson J."/>
            <person name="Mondo S."/>
            <person name="Nolan M."/>
            <person name="Ohm R."/>
            <person name="Pangilinan J."/>
            <person name="Park H.-J."/>
            <person name="Ramirez L."/>
            <person name="Alfaro M."/>
            <person name="Sun H."/>
            <person name="Tritt A."/>
            <person name="Yoshinaga Y."/>
            <person name="Zwiers L.-H."/>
            <person name="Turgeon B."/>
            <person name="Goodwin S."/>
            <person name="Spatafora J."/>
            <person name="Crous P."/>
            <person name="Grigoriev I."/>
        </authorList>
    </citation>
    <scope>NUCLEOTIDE SEQUENCE</scope>
    <source>
        <strain evidence="3">CBS 115976</strain>
    </source>
</reference>
<sequence>MKTAFVLTGVLSLASAQLFGKGKTTGSSGTGKSGSSGLGGLFGKGSSGGLSGLSGLTDSLTCVNKCVTDGFGIDPTAMASGKMPTNLPCMDKMPTTADLTSGKTPDPLPLATCLCAEPKVKSVITCQSACGSIGSMVGSQLTTVCKDPKAAIDQMNSLAAKYGGAAAAGGMMGAGSTAPAASAPAPAAAPAATPKTGKTGTSKGKFGKGSSRRVMIQDDLRLKIVISACLRKHLKSL</sequence>
<organism evidence="3 4">
    <name type="scientific">Microthyrium microscopicum</name>
    <dbReference type="NCBI Taxonomy" id="703497"/>
    <lineage>
        <taxon>Eukaryota</taxon>
        <taxon>Fungi</taxon>
        <taxon>Dikarya</taxon>
        <taxon>Ascomycota</taxon>
        <taxon>Pezizomycotina</taxon>
        <taxon>Dothideomycetes</taxon>
        <taxon>Dothideomycetes incertae sedis</taxon>
        <taxon>Microthyriales</taxon>
        <taxon>Microthyriaceae</taxon>
        <taxon>Microthyrium</taxon>
    </lineage>
</organism>
<feature type="chain" id="PRO_5025511438" description="Extracellular membrane protein CFEM domain-containing protein" evidence="2">
    <location>
        <begin position="17"/>
        <end position="237"/>
    </location>
</feature>
<feature type="region of interest" description="Disordered" evidence="1">
    <location>
        <begin position="175"/>
        <end position="209"/>
    </location>
</feature>
<evidence type="ECO:0000256" key="2">
    <source>
        <dbReference type="SAM" id="SignalP"/>
    </source>
</evidence>
<gene>
    <name evidence="3" type="ORF">BT63DRAFT_450343</name>
</gene>
<feature type="signal peptide" evidence="2">
    <location>
        <begin position="1"/>
        <end position="16"/>
    </location>
</feature>
<evidence type="ECO:0008006" key="5">
    <source>
        <dbReference type="Google" id="ProtNLM"/>
    </source>
</evidence>
<keyword evidence="4" id="KW-1185">Reference proteome</keyword>
<proteinExistence type="predicted"/>
<feature type="compositionally biased region" description="Low complexity" evidence="1">
    <location>
        <begin position="175"/>
        <end position="204"/>
    </location>
</feature>
<dbReference type="Proteomes" id="UP000799302">
    <property type="component" value="Unassembled WGS sequence"/>
</dbReference>
<keyword evidence="2" id="KW-0732">Signal</keyword>
<evidence type="ECO:0000256" key="1">
    <source>
        <dbReference type="SAM" id="MobiDB-lite"/>
    </source>
</evidence>
<evidence type="ECO:0000313" key="4">
    <source>
        <dbReference type="Proteomes" id="UP000799302"/>
    </source>
</evidence>
<name>A0A6A6UV46_9PEZI</name>
<evidence type="ECO:0000313" key="3">
    <source>
        <dbReference type="EMBL" id="KAF2675353.1"/>
    </source>
</evidence>
<accession>A0A6A6UV46</accession>
<dbReference type="EMBL" id="MU004230">
    <property type="protein sequence ID" value="KAF2675353.1"/>
    <property type="molecule type" value="Genomic_DNA"/>
</dbReference>